<reference evidence="11" key="1">
    <citation type="submission" date="2025-05" db="UniProtKB">
        <authorList>
            <consortium name="RefSeq"/>
        </authorList>
    </citation>
    <scope>NUCLEOTIDE SEQUENCE [LARGE SCALE GENOMIC DNA]</scope>
    <source>
        <strain evidence="11">14028-0561.14</strain>
    </source>
</reference>
<dbReference type="AlphaFoldDB" id="A0A6P4HZ86"/>
<comment type="pathway">
    <text evidence="2">Energy metabolism; oxidative phosphorylation.</text>
</comment>
<feature type="compositionally biased region" description="Basic residues" evidence="9">
    <location>
        <begin position="82"/>
        <end position="93"/>
    </location>
</feature>
<evidence type="ECO:0000256" key="7">
    <source>
        <dbReference type="ARBA" id="ARBA00023128"/>
    </source>
</evidence>
<keyword evidence="4 10" id="KW-0812">Transmembrane</keyword>
<dbReference type="GO" id="GO:0005743">
    <property type="term" value="C:mitochondrial inner membrane"/>
    <property type="evidence" value="ECO:0007669"/>
    <property type="project" value="UniProtKB-SubCell"/>
</dbReference>
<reference evidence="12" key="2">
    <citation type="submission" date="2025-08" db="UniProtKB">
        <authorList>
            <consortium name="RefSeq"/>
        </authorList>
    </citation>
    <scope>IDENTIFICATION</scope>
    <source>
        <strain evidence="12">14028-0561.14</strain>
        <tissue evidence="12">Whole fly</tissue>
    </source>
</reference>
<accession>A0A6P4HZ86</accession>
<gene>
    <name evidence="12" type="primary">COX6CL</name>
</gene>
<proteinExistence type="inferred from homology"/>
<dbReference type="SUPFAM" id="SSF81415">
    <property type="entry name" value="Mitochondrial cytochrome c oxidase subunit VIc"/>
    <property type="match status" value="1"/>
</dbReference>
<evidence type="ECO:0000256" key="2">
    <source>
        <dbReference type="ARBA" id="ARBA00004673"/>
    </source>
</evidence>
<keyword evidence="11" id="KW-1185">Reference proteome</keyword>
<dbReference type="PANTHER" id="PTHR48416:SF1">
    <property type="entry name" value="CYTOCHROME C OXIDASE SUBUNIT 6C"/>
    <property type="match status" value="1"/>
</dbReference>
<evidence type="ECO:0000256" key="5">
    <source>
        <dbReference type="ARBA" id="ARBA00022792"/>
    </source>
</evidence>
<comment type="subcellular location">
    <subcellularLocation>
        <location evidence="1">Mitochondrion inner membrane</location>
        <topology evidence="1">Single-pass membrane protein</topology>
    </subcellularLocation>
</comment>
<sequence>MSEKKPQFKFPMHNVHFNKTMGIVKNACLFSVLAPTIMYILYNAPHQRKYRSFYSTYDPIDAFDRMMNGGYIDSFPPGSGPKAKKDKKDKKKK</sequence>
<evidence type="ECO:0000256" key="6">
    <source>
        <dbReference type="ARBA" id="ARBA00022989"/>
    </source>
</evidence>
<feature type="transmembrane region" description="Helical" evidence="10">
    <location>
        <begin position="20"/>
        <end position="42"/>
    </location>
</feature>
<protein>
    <submittedName>
        <fullName evidence="12">Uncharacterized protein COX6CL</fullName>
    </submittedName>
</protein>
<evidence type="ECO:0000256" key="4">
    <source>
        <dbReference type="ARBA" id="ARBA00022692"/>
    </source>
</evidence>
<name>A0A6P4HZ86_DROKI</name>
<dbReference type="InterPro" id="IPR051389">
    <property type="entry name" value="Cytochrome_c_oxidase_VIc"/>
</dbReference>
<dbReference type="OrthoDB" id="10051322at2759"/>
<organism evidence="11 12">
    <name type="scientific">Drosophila kikkawai</name>
    <name type="common">Fruit fly</name>
    <dbReference type="NCBI Taxonomy" id="30033"/>
    <lineage>
        <taxon>Eukaryota</taxon>
        <taxon>Metazoa</taxon>
        <taxon>Ecdysozoa</taxon>
        <taxon>Arthropoda</taxon>
        <taxon>Hexapoda</taxon>
        <taxon>Insecta</taxon>
        <taxon>Pterygota</taxon>
        <taxon>Neoptera</taxon>
        <taxon>Endopterygota</taxon>
        <taxon>Diptera</taxon>
        <taxon>Brachycera</taxon>
        <taxon>Muscomorpha</taxon>
        <taxon>Ephydroidea</taxon>
        <taxon>Drosophilidae</taxon>
        <taxon>Drosophila</taxon>
        <taxon>Sophophora</taxon>
    </lineage>
</organism>
<keyword evidence="7" id="KW-0496">Mitochondrion</keyword>
<comment type="similarity">
    <text evidence="3">Belongs to the cytochrome c oxidase subunit 6c family.</text>
</comment>
<dbReference type="Gene3D" id="4.10.93.10">
    <property type="entry name" value="Mitochondrial cytochrome c oxidase subunit VIc/VIIs"/>
    <property type="match status" value="1"/>
</dbReference>
<evidence type="ECO:0000313" key="12">
    <source>
        <dbReference type="RefSeq" id="XP_017021752.1"/>
    </source>
</evidence>
<keyword evidence="8 10" id="KW-0472">Membrane</keyword>
<evidence type="ECO:0000256" key="1">
    <source>
        <dbReference type="ARBA" id="ARBA00004434"/>
    </source>
</evidence>
<evidence type="ECO:0000256" key="9">
    <source>
        <dbReference type="SAM" id="MobiDB-lite"/>
    </source>
</evidence>
<dbReference type="Pfam" id="PF02937">
    <property type="entry name" value="COX6C"/>
    <property type="match status" value="1"/>
</dbReference>
<evidence type="ECO:0000256" key="10">
    <source>
        <dbReference type="SAM" id="Phobius"/>
    </source>
</evidence>
<evidence type="ECO:0000256" key="8">
    <source>
        <dbReference type="ARBA" id="ARBA00023136"/>
    </source>
</evidence>
<feature type="region of interest" description="Disordered" evidence="9">
    <location>
        <begin position="72"/>
        <end position="93"/>
    </location>
</feature>
<dbReference type="InterPro" id="IPR037169">
    <property type="entry name" value="Cytochrome_c_oxidase_VIc_sf"/>
</dbReference>
<dbReference type="Proteomes" id="UP001652661">
    <property type="component" value="Chromosome 2L"/>
</dbReference>
<dbReference type="PANTHER" id="PTHR48416">
    <property type="entry name" value="CYTOCHROME C OXIDASE SUBUNIT 6C"/>
    <property type="match status" value="1"/>
</dbReference>
<keyword evidence="6 10" id="KW-1133">Transmembrane helix</keyword>
<keyword evidence="5" id="KW-0999">Mitochondrion inner membrane</keyword>
<evidence type="ECO:0000313" key="11">
    <source>
        <dbReference type="Proteomes" id="UP001652661"/>
    </source>
</evidence>
<dbReference type="InterPro" id="IPR034884">
    <property type="entry name" value="Cytochrome_c_oxidase_VIc/VIIs"/>
</dbReference>
<evidence type="ECO:0000256" key="3">
    <source>
        <dbReference type="ARBA" id="ARBA00007204"/>
    </source>
</evidence>
<dbReference type="OMA" id="EFKFPMH"/>
<dbReference type="RefSeq" id="XP_017021752.1">
    <property type="nucleotide sequence ID" value="XM_017166263.3"/>
</dbReference>